<protein>
    <recommendedName>
        <fullName evidence="2">TLDc domain-containing protein</fullName>
    </recommendedName>
</protein>
<dbReference type="Proteomes" id="UP000266841">
    <property type="component" value="Unassembled WGS sequence"/>
</dbReference>
<evidence type="ECO:0000259" key="2">
    <source>
        <dbReference type="PROSITE" id="PS51886"/>
    </source>
</evidence>
<dbReference type="AlphaFoldDB" id="K0S447"/>
<gene>
    <name evidence="3" type="ORF">THAOC_18703</name>
</gene>
<dbReference type="OrthoDB" id="25620at2759"/>
<accession>K0S447</accession>
<comment type="caution">
    <text evidence="3">The sequence shown here is derived from an EMBL/GenBank/DDBJ whole genome shotgun (WGS) entry which is preliminary data.</text>
</comment>
<evidence type="ECO:0000256" key="1">
    <source>
        <dbReference type="SAM" id="SignalP"/>
    </source>
</evidence>
<dbReference type="eggNOG" id="KOG4711">
    <property type="taxonomic scope" value="Eukaryota"/>
</dbReference>
<feature type="chain" id="PRO_5030173037" description="TLDc domain-containing protein" evidence="1">
    <location>
        <begin position="22"/>
        <end position="248"/>
    </location>
</feature>
<organism evidence="3 4">
    <name type="scientific">Thalassiosira oceanica</name>
    <name type="common">Marine diatom</name>
    <dbReference type="NCBI Taxonomy" id="159749"/>
    <lineage>
        <taxon>Eukaryota</taxon>
        <taxon>Sar</taxon>
        <taxon>Stramenopiles</taxon>
        <taxon>Ochrophyta</taxon>
        <taxon>Bacillariophyta</taxon>
        <taxon>Coscinodiscophyceae</taxon>
        <taxon>Thalassiosirophycidae</taxon>
        <taxon>Thalassiosirales</taxon>
        <taxon>Thalassiosiraceae</taxon>
        <taxon>Thalassiosira</taxon>
    </lineage>
</organism>
<keyword evidence="1" id="KW-0732">Signal</keyword>
<evidence type="ECO:0000313" key="4">
    <source>
        <dbReference type="Proteomes" id="UP000266841"/>
    </source>
</evidence>
<evidence type="ECO:0000313" key="3">
    <source>
        <dbReference type="EMBL" id="EJK60883.1"/>
    </source>
</evidence>
<keyword evidence="4" id="KW-1185">Reference proteome</keyword>
<feature type="domain" description="TLDc" evidence="2">
    <location>
        <begin position="54"/>
        <end position="234"/>
    </location>
</feature>
<dbReference type="SMART" id="SM00584">
    <property type="entry name" value="TLDc"/>
    <property type="match status" value="1"/>
</dbReference>
<dbReference type="EMBL" id="AGNL01020616">
    <property type="protein sequence ID" value="EJK60883.1"/>
    <property type="molecule type" value="Genomic_DNA"/>
</dbReference>
<feature type="signal peptide" evidence="1">
    <location>
        <begin position="1"/>
        <end position="21"/>
    </location>
</feature>
<proteinExistence type="predicted"/>
<dbReference type="PROSITE" id="PS51886">
    <property type="entry name" value="TLDC"/>
    <property type="match status" value="1"/>
</dbReference>
<sequence length="248" mass="26137">MMLPLGLAATLALSLGPGAHGFASRPRVAGSRTWRVNASPTDFLSGITGIAPSSLTPPSELLEGTSIDPTRDDVKLERVYKASKDGWSAIDFHGKVDGKGSALVVVLNKSGQRFGGFNPSGWTSTDDYYSSNSAFLWFERNGKCVKCPILTGGNTAIYDYSTGGPNFGSADLVIGKPKAQVMGGFSGPSLENLSTNAGDLRKGKSSVGSCYDYRKGWPVAGDFSVVEVEVYCNANAGRRSPYRGGLFG</sequence>
<name>K0S447_THAOC</name>
<reference evidence="3 4" key="1">
    <citation type="journal article" date="2012" name="Genome Biol.">
        <title>Genome and low-iron response of an oceanic diatom adapted to chronic iron limitation.</title>
        <authorList>
            <person name="Lommer M."/>
            <person name="Specht M."/>
            <person name="Roy A.S."/>
            <person name="Kraemer L."/>
            <person name="Andreson R."/>
            <person name="Gutowska M.A."/>
            <person name="Wolf J."/>
            <person name="Bergner S.V."/>
            <person name="Schilhabel M.B."/>
            <person name="Klostermeier U.C."/>
            <person name="Beiko R.G."/>
            <person name="Rosenstiel P."/>
            <person name="Hippler M."/>
            <person name="Laroche J."/>
        </authorList>
    </citation>
    <scope>NUCLEOTIDE SEQUENCE [LARGE SCALE GENOMIC DNA]</scope>
    <source>
        <strain evidence="3 4">CCMP1005</strain>
    </source>
</reference>
<dbReference type="InterPro" id="IPR006571">
    <property type="entry name" value="TLDc_dom"/>
</dbReference>
<dbReference type="Pfam" id="PF07534">
    <property type="entry name" value="TLD"/>
    <property type="match status" value="1"/>
</dbReference>